<dbReference type="AlphaFoldDB" id="A0A6B3C188"/>
<sequence>MRRLGDAAHLLGIVGRDWDTLTVQEADRYLDWIDAYEEAQQKANEKLKSGR</sequence>
<name>A0A6B3C188_9ACTN</name>
<gene>
    <name evidence="1" type="ORF">G3I71_32800</name>
</gene>
<evidence type="ECO:0000313" key="1">
    <source>
        <dbReference type="EMBL" id="NEC90477.1"/>
    </source>
</evidence>
<dbReference type="RefSeq" id="WP_164320352.1">
    <property type="nucleotide sequence ID" value="NZ_JAAGLU010000032.1"/>
</dbReference>
<accession>A0A6B3C188</accession>
<dbReference type="EMBL" id="JAAGLU010000032">
    <property type="protein sequence ID" value="NEC90477.1"/>
    <property type="molecule type" value="Genomic_DNA"/>
</dbReference>
<proteinExistence type="predicted"/>
<reference evidence="1" key="1">
    <citation type="submission" date="2020-01" db="EMBL/GenBank/DDBJ databases">
        <title>Insect and environment-associated Actinomycetes.</title>
        <authorList>
            <person name="Currrie C."/>
            <person name="Chevrette M."/>
            <person name="Carlson C."/>
            <person name="Stubbendieck R."/>
            <person name="Wendt-Pienkowski E."/>
        </authorList>
    </citation>
    <scope>NUCLEOTIDE SEQUENCE</scope>
    <source>
        <strain evidence="1">SID12501</strain>
    </source>
</reference>
<organism evidence="1">
    <name type="scientific">Streptomyces sp. SID12501</name>
    <dbReference type="NCBI Taxonomy" id="2706042"/>
    <lineage>
        <taxon>Bacteria</taxon>
        <taxon>Bacillati</taxon>
        <taxon>Actinomycetota</taxon>
        <taxon>Actinomycetes</taxon>
        <taxon>Kitasatosporales</taxon>
        <taxon>Streptomycetaceae</taxon>
        <taxon>Streptomyces</taxon>
    </lineage>
</organism>
<comment type="caution">
    <text evidence="1">The sequence shown here is derived from an EMBL/GenBank/DDBJ whole genome shotgun (WGS) entry which is preliminary data.</text>
</comment>
<protein>
    <submittedName>
        <fullName evidence="1">Uncharacterized protein</fullName>
    </submittedName>
</protein>